<evidence type="ECO:0000313" key="2">
    <source>
        <dbReference type="EMBL" id="KAF2836906.1"/>
    </source>
</evidence>
<sequence>MARMASEETLPLLRDGTLHRTMGEESENAKARNKAYRGVSSIYGFFRSGIFASDATTYDPIYMLLNADDQEEKDALTEQWRDYKLKELNFIGVMAALLAGVLTSTGSWPHLLPAERATPWPARTAWFCGLVLALTSITTAADHYIRLCRLSTHRDSMERIRQLLSGIKVREDNESPGEVRPKRLQIYIWQLPVLLLTASVICMILGMLFLCWAATIERWPDEPWFDDNARIALAVSIVTAVCGMIFIASQISLYLEGNSWGPL</sequence>
<evidence type="ECO:0000256" key="1">
    <source>
        <dbReference type="SAM" id="Phobius"/>
    </source>
</evidence>
<keyword evidence="1" id="KW-1133">Transmembrane helix</keyword>
<accession>A0A9P4VKZ0</accession>
<comment type="caution">
    <text evidence="2">The sequence shown here is derived from an EMBL/GenBank/DDBJ whole genome shotgun (WGS) entry which is preliminary data.</text>
</comment>
<keyword evidence="1" id="KW-0472">Membrane</keyword>
<feature type="transmembrane region" description="Helical" evidence="1">
    <location>
        <begin position="193"/>
        <end position="216"/>
    </location>
</feature>
<keyword evidence="3" id="KW-1185">Reference proteome</keyword>
<dbReference type="OrthoDB" id="2150604at2759"/>
<gene>
    <name evidence="2" type="ORF">M501DRAFT_1018319</name>
</gene>
<feature type="transmembrane region" description="Helical" evidence="1">
    <location>
        <begin position="88"/>
        <end position="112"/>
    </location>
</feature>
<protein>
    <submittedName>
        <fullName evidence="2">Uncharacterized protein</fullName>
    </submittedName>
</protein>
<dbReference type="Proteomes" id="UP000799429">
    <property type="component" value="Unassembled WGS sequence"/>
</dbReference>
<evidence type="ECO:0000313" key="3">
    <source>
        <dbReference type="Proteomes" id="UP000799429"/>
    </source>
</evidence>
<dbReference type="AlphaFoldDB" id="A0A9P4VKZ0"/>
<keyword evidence="1" id="KW-0812">Transmembrane</keyword>
<name>A0A9P4VKZ0_9PEZI</name>
<feature type="transmembrane region" description="Helical" evidence="1">
    <location>
        <begin position="231"/>
        <end position="255"/>
    </location>
</feature>
<dbReference type="EMBL" id="MU006101">
    <property type="protein sequence ID" value="KAF2836906.1"/>
    <property type="molecule type" value="Genomic_DNA"/>
</dbReference>
<reference evidence="2" key="1">
    <citation type="journal article" date="2020" name="Stud. Mycol.">
        <title>101 Dothideomycetes genomes: a test case for predicting lifestyles and emergence of pathogens.</title>
        <authorList>
            <person name="Haridas S."/>
            <person name="Albert R."/>
            <person name="Binder M."/>
            <person name="Bloem J."/>
            <person name="Labutti K."/>
            <person name="Salamov A."/>
            <person name="Andreopoulos B."/>
            <person name="Baker S."/>
            <person name="Barry K."/>
            <person name="Bills G."/>
            <person name="Bluhm B."/>
            <person name="Cannon C."/>
            <person name="Castanera R."/>
            <person name="Culley D."/>
            <person name="Daum C."/>
            <person name="Ezra D."/>
            <person name="Gonzalez J."/>
            <person name="Henrissat B."/>
            <person name="Kuo A."/>
            <person name="Liang C."/>
            <person name="Lipzen A."/>
            <person name="Lutzoni F."/>
            <person name="Magnuson J."/>
            <person name="Mondo S."/>
            <person name="Nolan M."/>
            <person name="Ohm R."/>
            <person name="Pangilinan J."/>
            <person name="Park H.-J."/>
            <person name="Ramirez L."/>
            <person name="Alfaro M."/>
            <person name="Sun H."/>
            <person name="Tritt A."/>
            <person name="Yoshinaga Y."/>
            <person name="Zwiers L.-H."/>
            <person name="Turgeon B."/>
            <person name="Goodwin S."/>
            <person name="Spatafora J."/>
            <person name="Crous P."/>
            <person name="Grigoriev I."/>
        </authorList>
    </citation>
    <scope>NUCLEOTIDE SEQUENCE</scope>
    <source>
        <strain evidence="2">CBS 101060</strain>
    </source>
</reference>
<proteinExistence type="predicted"/>
<organism evidence="2 3">
    <name type="scientific">Patellaria atrata CBS 101060</name>
    <dbReference type="NCBI Taxonomy" id="1346257"/>
    <lineage>
        <taxon>Eukaryota</taxon>
        <taxon>Fungi</taxon>
        <taxon>Dikarya</taxon>
        <taxon>Ascomycota</taxon>
        <taxon>Pezizomycotina</taxon>
        <taxon>Dothideomycetes</taxon>
        <taxon>Dothideomycetes incertae sedis</taxon>
        <taxon>Patellariales</taxon>
        <taxon>Patellariaceae</taxon>
        <taxon>Patellaria</taxon>
    </lineage>
</organism>
<feature type="transmembrane region" description="Helical" evidence="1">
    <location>
        <begin position="124"/>
        <end position="145"/>
    </location>
</feature>